<dbReference type="SUPFAM" id="SSF58014">
    <property type="entry name" value="Coiled-coil domain of nucleotide exchange factor GrpE"/>
    <property type="match status" value="1"/>
</dbReference>
<dbReference type="InterPro" id="IPR000086">
    <property type="entry name" value="NUDIX_hydrolase_dom"/>
</dbReference>
<dbReference type="EMBL" id="MFRE01000015">
    <property type="protein sequence ID" value="OGH93933.1"/>
    <property type="molecule type" value="Genomic_DNA"/>
</dbReference>
<dbReference type="PRINTS" id="PR00773">
    <property type="entry name" value="GRPEPROTEIN"/>
</dbReference>
<dbReference type="GO" id="GO:0042803">
    <property type="term" value="F:protein homodimerization activity"/>
    <property type="evidence" value="ECO:0007669"/>
    <property type="project" value="InterPro"/>
</dbReference>
<dbReference type="GO" id="GO:0051082">
    <property type="term" value="F:unfolded protein binding"/>
    <property type="evidence" value="ECO:0007669"/>
    <property type="project" value="TreeGrafter"/>
</dbReference>
<evidence type="ECO:0000256" key="1">
    <source>
        <dbReference type="ARBA" id="ARBA00009054"/>
    </source>
</evidence>
<dbReference type="InterPro" id="IPR000740">
    <property type="entry name" value="GrpE"/>
</dbReference>
<comment type="subcellular location">
    <subcellularLocation>
        <location evidence="3">Cytoplasm</location>
    </subcellularLocation>
</comment>
<dbReference type="InterPro" id="IPR009012">
    <property type="entry name" value="GrpE_head"/>
</dbReference>
<dbReference type="SUPFAM" id="SSF55811">
    <property type="entry name" value="Nudix"/>
    <property type="match status" value="1"/>
</dbReference>
<reference evidence="5 6" key="1">
    <citation type="journal article" date="2016" name="Nat. Commun.">
        <title>Thousands of microbial genomes shed light on interconnected biogeochemical processes in an aquifer system.</title>
        <authorList>
            <person name="Anantharaman K."/>
            <person name="Brown C.T."/>
            <person name="Hug L.A."/>
            <person name="Sharon I."/>
            <person name="Castelle C.J."/>
            <person name="Probst A.J."/>
            <person name="Thomas B.C."/>
            <person name="Singh A."/>
            <person name="Wilkins M.J."/>
            <person name="Karaoz U."/>
            <person name="Brodie E.L."/>
            <person name="Williams K.H."/>
            <person name="Hubbard S.S."/>
            <person name="Banfield J.F."/>
        </authorList>
    </citation>
    <scope>NUCLEOTIDE SEQUENCE [LARGE SCALE GENOMIC DNA]</scope>
</reference>
<comment type="function">
    <text evidence="3">Participates actively in the response to hyperosmotic and heat shock by preventing the aggregation of stress-denatured proteins, in association with DnaK and GrpE. It is the nucleotide exchange factor for DnaK and may function as a thermosensor. Unfolded proteins bind initially to DnaJ; upon interaction with the DnaJ-bound protein, DnaK hydrolyzes its bound ATP, resulting in the formation of a stable complex. GrpE releases ADP from DnaK; ATP binding to DnaK triggers the release of the substrate protein, thus completing the reaction cycle. Several rounds of ATP-dependent interactions between DnaJ, DnaK and GrpE are required for fully efficient folding.</text>
</comment>
<feature type="domain" description="Nudix hydrolase" evidence="4">
    <location>
        <begin position="11"/>
        <end position="149"/>
    </location>
</feature>
<evidence type="ECO:0000259" key="4">
    <source>
        <dbReference type="PROSITE" id="PS51462"/>
    </source>
</evidence>
<dbReference type="InterPro" id="IPR013805">
    <property type="entry name" value="GrpE_CC"/>
</dbReference>
<dbReference type="PROSITE" id="PS51462">
    <property type="entry name" value="NUDIX"/>
    <property type="match status" value="1"/>
</dbReference>
<dbReference type="STRING" id="1798709.A2538_03650"/>
<dbReference type="Gene3D" id="3.90.20.20">
    <property type="match status" value="1"/>
</dbReference>
<dbReference type="GO" id="GO:0006457">
    <property type="term" value="P:protein folding"/>
    <property type="evidence" value="ECO:0007669"/>
    <property type="project" value="InterPro"/>
</dbReference>
<dbReference type="GO" id="GO:0005737">
    <property type="term" value="C:cytoplasm"/>
    <property type="evidence" value="ECO:0007669"/>
    <property type="project" value="UniProtKB-SubCell"/>
</dbReference>
<name>A0A1F6PD81_9BACT</name>
<dbReference type="PANTHER" id="PTHR21237:SF23">
    <property type="entry name" value="GRPE PROTEIN HOMOLOG, MITOCHONDRIAL"/>
    <property type="match status" value="1"/>
</dbReference>
<dbReference type="HAMAP" id="MF_01151">
    <property type="entry name" value="GrpE"/>
    <property type="match status" value="1"/>
</dbReference>
<comment type="caution">
    <text evidence="5">The sequence shown here is derived from an EMBL/GenBank/DDBJ whole genome shotgun (WGS) entry which is preliminary data.</text>
</comment>
<evidence type="ECO:0000256" key="3">
    <source>
        <dbReference type="HAMAP-Rule" id="MF_01151"/>
    </source>
</evidence>
<dbReference type="CDD" id="cd00446">
    <property type="entry name" value="GrpE"/>
    <property type="match status" value="1"/>
</dbReference>
<dbReference type="Proteomes" id="UP000178254">
    <property type="component" value="Unassembled WGS sequence"/>
</dbReference>
<dbReference type="PANTHER" id="PTHR21237">
    <property type="entry name" value="GRPE PROTEIN"/>
    <property type="match status" value="1"/>
</dbReference>
<dbReference type="SUPFAM" id="SSF51064">
    <property type="entry name" value="Head domain of nucleotide exchange factor GrpE"/>
    <property type="match status" value="1"/>
</dbReference>
<comment type="similarity">
    <text evidence="1 3">Belongs to the GrpE family.</text>
</comment>
<sequence length="320" mass="36597">MTDQSSVNKKRPTVAVSVVIYNKINQVFLMRSPAWNNLLVMPGGGIDWKESAEQAGKREVFEETGLKVKNLRFVRIVEMLNDPNYQRKVDGEPKHIVALDYVADLDGEDQVAKLDGQEAIDYLWLTVDEVLKRDDIEPATRETVKIFHDGHFGKEKKNIFNRDCKKCPDTKKECEEYKTGWQRALADYKNLQTETEKRRGEWVKMSEAQILEEFIPVYDNFKKAFAVSGSLPLPEGEIKRGWGQWAQGIEYIKKQFGDILKNHGVEEIKTIGEKFDPNLHESVGAEEVEGKEHGEILKEITGGYMAHGKVLWAARVIISK</sequence>
<dbReference type="Gene3D" id="3.90.79.10">
    <property type="entry name" value="Nucleoside Triphosphate Pyrophosphohydrolase"/>
    <property type="match status" value="1"/>
</dbReference>
<keyword evidence="3" id="KW-0963">Cytoplasm</keyword>
<dbReference type="AlphaFoldDB" id="A0A1F6PD81"/>
<gene>
    <name evidence="3" type="primary">grpE</name>
    <name evidence="5" type="ORF">A2538_03650</name>
</gene>
<evidence type="ECO:0000313" key="5">
    <source>
        <dbReference type="EMBL" id="OGH93933.1"/>
    </source>
</evidence>
<evidence type="ECO:0000313" key="6">
    <source>
        <dbReference type="Proteomes" id="UP000178254"/>
    </source>
</evidence>
<evidence type="ECO:0000256" key="2">
    <source>
        <dbReference type="ARBA" id="ARBA00023186"/>
    </source>
</evidence>
<dbReference type="Pfam" id="PF01025">
    <property type="entry name" value="GrpE"/>
    <property type="match status" value="1"/>
</dbReference>
<proteinExistence type="inferred from homology"/>
<keyword evidence="3" id="KW-0346">Stress response</keyword>
<accession>A0A1F6PD81</accession>
<dbReference type="Pfam" id="PF00293">
    <property type="entry name" value="NUDIX"/>
    <property type="match status" value="1"/>
</dbReference>
<comment type="subunit">
    <text evidence="3">Homodimer.</text>
</comment>
<dbReference type="GO" id="GO:0051087">
    <property type="term" value="F:protein-folding chaperone binding"/>
    <property type="evidence" value="ECO:0007669"/>
    <property type="project" value="InterPro"/>
</dbReference>
<dbReference type="GO" id="GO:0000774">
    <property type="term" value="F:adenyl-nucleotide exchange factor activity"/>
    <property type="evidence" value="ECO:0007669"/>
    <property type="project" value="InterPro"/>
</dbReference>
<dbReference type="Gene3D" id="2.30.22.10">
    <property type="entry name" value="Head domain of nucleotide exchange factor GrpE"/>
    <property type="match status" value="1"/>
</dbReference>
<organism evidence="5 6">
    <name type="scientific">Candidatus Magasanikbacteria bacterium RIFOXYD2_FULL_41_14</name>
    <dbReference type="NCBI Taxonomy" id="1798709"/>
    <lineage>
        <taxon>Bacteria</taxon>
        <taxon>Candidatus Magasanikiibacteriota</taxon>
    </lineage>
</organism>
<keyword evidence="2 3" id="KW-0143">Chaperone</keyword>
<protein>
    <recommendedName>
        <fullName evidence="3">Protein GrpE</fullName>
    </recommendedName>
    <alternativeName>
        <fullName evidence="3">HSP-70 cofactor</fullName>
    </alternativeName>
</protein>
<dbReference type="InterPro" id="IPR015797">
    <property type="entry name" value="NUDIX_hydrolase-like_dom_sf"/>
</dbReference>